<dbReference type="InterPro" id="IPR024562">
    <property type="entry name" value="YqhG"/>
</dbReference>
<sequence>MQQTDIHQFLKQYFTANDCEISENHPGYFTVQLNVDMDKELMNRPFYWHYLEATGGEPNPMSITFITDPNVDPSEVKGERIHFGSPRLHQIFESTKKFGRFIRLYEQVHVQHNTALHPWLGLNVRISYQCDRKRDELLSLGLHLISGKIVEGFHEKAEQMTLSPGISDYCFTLSPLIKPQSGLFRLKQFVQHQIEQQDHMWAAEARERWNSDLALLDHFYEELDEKPESYLTEKTALQEQYEPNIHVGIVNGGLFYLSESTMQRL</sequence>
<protein>
    <recommendedName>
        <fullName evidence="3">YqhG</fullName>
    </recommendedName>
</protein>
<organism evidence="1 2">
    <name type="scientific">Priestia koreensis</name>
    <dbReference type="NCBI Taxonomy" id="284581"/>
    <lineage>
        <taxon>Bacteria</taxon>
        <taxon>Bacillati</taxon>
        <taxon>Bacillota</taxon>
        <taxon>Bacilli</taxon>
        <taxon>Bacillales</taxon>
        <taxon>Bacillaceae</taxon>
        <taxon>Priestia</taxon>
    </lineage>
</organism>
<dbReference type="OrthoDB" id="2433584at2"/>
<dbReference type="Pfam" id="PF11079">
    <property type="entry name" value="YqhG"/>
    <property type="match status" value="1"/>
</dbReference>
<evidence type="ECO:0008006" key="3">
    <source>
        <dbReference type="Google" id="ProtNLM"/>
    </source>
</evidence>
<dbReference type="EMBL" id="LILC01000019">
    <property type="protein sequence ID" value="KOO43943.1"/>
    <property type="molecule type" value="Genomic_DNA"/>
</dbReference>
<evidence type="ECO:0000313" key="2">
    <source>
        <dbReference type="Proteomes" id="UP000037558"/>
    </source>
</evidence>
<accession>A0A0M0KZY9</accession>
<proteinExistence type="predicted"/>
<reference evidence="2" key="1">
    <citation type="submission" date="2015-08" db="EMBL/GenBank/DDBJ databases">
        <title>Fjat-14210 dsm16467.</title>
        <authorList>
            <person name="Liu B."/>
            <person name="Wang J."/>
            <person name="Zhu Y."/>
            <person name="Liu G."/>
            <person name="Chen Q."/>
            <person name="Chen Z."/>
            <person name="Lan J."/>
            <person name="Che J."/>
            <person name="Ge C."/>
            <person name="Shi H."/>
            <person name="Pan Z."/>
            <person name="Liu X."/>
        </authorList>
    </citation>
    <scope>NUCLEOTIDE SEQUENCE [LARGE SCALE GENOMIC DNA]</scope>
    <source>
        <strain evidence="2">DSM 16467</strain>
    </source>
</reference>
<name>A0A0M0KZY9_9BACI</name>
<gene>
    <name evidence="1" type="ORF">AMD01_14550</name>
</gene>
<dbReference type="STRING" id="284581.AMD01_14550"/>
<dbReference type="PATRIC" id="fig|284581.3.peg.3978"/>
<dbReference type="Proteomes" id="UP000037558">
    <property type="component" value="Unassembled WGS sequence"/>
</dbReference>
<comment type="caution">
    <text evidence="1">The sequence shown here is derived from an EMBL/GenBank/DDBJ whole genome shotgun (WGS) entry which is preliminary data.</text>
</comment>
<keyword evidence="2" id="KW-1185">Reference proteome</keyword>
<dbReference type="AlphaFoldDB" id="A0A0M0KZY9"/>
<evidence type="ECO:0000313" key="1">
    <source>
        <dbReference type="EMBL" id="KOO43943.1"/>
    </source>
</evidence>
<dbReference type="RefSeq" id="WP_053402149.1">
    <property type="nucleotide sequence ID" value="NZ_JAUKEN010000001.1"/>
</dbReference>